<proteinExistence type="predicted"/>
<sequence>MVGDEIVMEKNDRRRNGEERNSKHNRKEKKDKARKRSESRPKKRKIDTGTKVLKPLKGGKNYLQQSDEIE</sequence>
<comment type="caution">
    <text evidence="2">The sequence shown here is derived from an EMBL/GenBank/DDBJ whole genome shotgun (WGS) entry which is preliminary data.</text>
</comment>
<keyword evidence="3" id="KW-1185">Reference proteome</keyword>
<feature type="compositionally biased region" description="Basic and acidic residues" evidence="1">
    <location>
        <begin position="7"/>
        <end position="40"/>
    </location>
</feature>
<evidence type="ECO:0000256" key="1">
    <source>
        <dbReference type="SAM" id="MobiDB-lite"/>
    </source>
</evidence>
<gene>
    <name evidence="2" type="ORF">RhiirA4_460329</name>
</gene>
<protein>
    <submittedName>
        <fullName evidence="2">Uncharacterized protein</fullName>
    </submittedName>
</protein>
<dbReference type="EMBL" id="LLXI01000401">
    <property type="protein sequence ID" value="PKY45688.1"/>
    <property type="molecule type" value="Genomic_DNA"/>
</dbReference>
<dbReference type="Proteomes" id="UP000234323">
    <property type="component" value="Unassembled WGS sequence"/>
</dbReference>
<evidence type="ECO:0000313" key="3">
    <source>
        <dbReference type="Proteomes" id="UP000234323"/>
    </source>
</evidence>
<organism evidence="2 3">
    <name type="scientific">Rhizophagus irregularis</name>
    <dbReference type="NCBI Taxonomy" id="588596"/>
    <lineage>
        <taxon>Eukaryota</taxon>
        <taxon>Fungi</taxon>
        <taxon>Fungi incertae sedis</taxon>
        <taxon>Mucoromycota</taxon>
        <taxon>Glomeromycotina</taxon>
        <taxon>Glomeromycetes</taxon>
        <taxon>Glomerales</taxon>
        <taxon>Glomeraceae</taxon>
        <taxon>Rhizophagus</taxon>
    </lineage>
</organism>
<dbReference type="AlphaFoldDB" id="A0A2I1GGE8"/>
<reference evidence="2 3" key="1">
    <citation type="submission" date="2015-10" db="EMBL/GenBank/DDBJ databases">
        <title>Genome analyses suggest a sexual origin of heterokaryosis in a supposedly ancient asexual fungus.</title>
        <authorList>
            <person name="Ropars J."/>
            <person name="Sedzielewska K."/>
            <person name="Noel J."/>
            <person name="Charron P."/>
            <person name="Farinelli L."/>
            <person name="Marton T."/>
            <person name="Kruger M."/>
            <person name="Pelin A."/>
            <person name="Brachmann A."/>
            <person name="Corradi N."/>
        </authorList>
    </citation>
    <scope>NUCLEOTIDE SEQUENCE [LARGE SCALE GENOMIC DNA]</scope>
    <source>
        <strain evidence="2 3">A4</strain>
    </source>
</reference>
<evidence type="ECO:0000313" key="2">
    <source>
        <dbReference type="EMBL" id="PKY45688.1"/>
    </source>
</evidence>
<accession>A0A2I1GGE8</accession>
<name>A0A2I1GGE8_9GLOM</name>
<feature type="region of interest" description="Disordered" evidence="1">
    <location>
        <begin position="1"/>
        <end position="70"/>
    </location>
</feature>